<proteinExistence type="predicted"/>
<evidence type="ECO:0000256" key="6">
    <source>
        <dbReference type="ARBA" id="ARBA00022989"/>
    </source>
</evidence>
<evidence type="ECO:0000256" key="3">
    <source>
        <dbReference type="ARBA" id="ARBA00022676"/>
    </source>
</evidence>
<dbReference type="GO" id="GO:0009103">
    <property type="term" value="P:lipopolysaccharide biosynthetic process"/>
    <property type="evidence" value="ECO:0007669"/>
    <property type="project" value="UniProtKB-ARBA"/>
</dbReference>
<feature type="transmembrane region" description="Helical" evidence="9">
    <location>
        <begin position="512"/>
        <end position="530"/>
    </location>
</feature>
<evidence type="ECO:0000256" key="5">
    <source>
        <dbReference type="ARBA" id="ARBA00022692"/>
    </source>
</evidence>
<dbReference type="AlphaFoldDB" id="W7YQ28"/>
<dbReference type="GO" id="GO:0016763">
    <property type="term" value="F:pentosyltransferase activity"/>
    <property type="evidence" value="ECO:0007669"/>
    <property type="project" value="TreeGrafter"/>
</dbReference>
<feature type="compositionally biased region" description="Gly residues" evidence="8">
    <location>
        <begin position="265"/>
        <end position="274"/>
    </location>
</feature>
<evidence type="ECO:0000313" key="12">
    <source>
        <dbReference type="EMBL" id="GAF06671.1"/>
    </source>
</evidence>
<feature type="transmembrane region" description="Helical" evidence="9">
    <location>
        <begin position="91"/>
        <end position="109"/>
    </location>
</feature>
<evidence type="ECO:0000256" key="4">
    <source>
        <dbReference type="ARBA" id="ARBA00022679"/>
    </source>
</evidence>
<feature type="transmembrane region" description="Helical" evidence="9">
    <location>
        <begin position="485"/>
        <end position="505"/>
    </location>
</feature>
<dbReference type="eggNOG" id="COG1807">
    <property type="taxonomic scope" value="Bacteria"/>
</dbReference>
<feature type="transmembrane region" description="Helical" evidence="9">
    <location>
        <begin position="163"/>
        <end position="180"/>
    </location>
</feature>
<gene>
    <name evidence="12" type="ORF">JCM16418_643</name>
</gene>
<dbReference type="STRING" id="1236976.JCM16418_643"/>
<feature type="region of interest" description="Disordered" evidence="8">
    <location>
        <begin position="263"/>
        <end position="354"/>
    </location>
</feature>
<dbReference type="Pfam" id="PF13231">
    <property type="entry name" value="PMT_2"/>
    <property type="match status" value="1"/>
</dbReference>
<dbReference type="GO" id="GO:0010041">
    <property type="term" value="P:response to iron(III) ion"/>
    <property type="evidence" value="ECO:0007669"/>
    <property type="project" value="TreeGrafter"/>
</dbReference>
<comment type="caution">
    <text evidence="12">The sequence shown here is derived from an EMBL/GenBank/DDBJ whole genome shotgun (WGS) entry which is preliminary data.</text>
</comment>
<dbReference type="InterPro" id="IPR038731">
    <property type="entry name" value="RgtA/B/C-like"/>
</dbReference>
<feature type="transmembrane region" description="Helical" evidence="9">
    <location>
        <begin position="404"/>
        <end position="423"/>
    </location>
</feature>
<organism evidence="12 13">
    <name type="scientific">Paenibacillus pini JCM 16418</name>
    <dbReference type="NCBI Taxonomy" id="1236976"/>
    <lineage>
        <taxon>Bacteria</taxon>
        <taxon>Bacillati</taxon>
        <taxon>Bacillota</taxon>
        <taxon>Bacilli</taxon>
        <taxon>Bacillales</taxon>
        <taxon>Paenibacillaceae</taxon>
        <taxon>Paenibacillus</taxon>
    </lineage>
</organism>
<name>W7YQ28_9BACL</name>
<keyword evidence="4 12" id="KW-0808">Transferase</keyword>
<dbReference type="RefSeq" id="WP_036645891.1">
    <property type="nucleotide sequence ID" value="NZ_BAVZ01000001.1"/>
</dbReference>
<feature type="compositionally biased region" description="Gly residues" evidence="8">
    <location>
        <begin position="313"/>
        <end position="353"/>
    </location>
</feature>
<keyword evidence="5 9" id="KW-0812">Transmembrane</keyword>
<feature type="domain" description="Putative mannosyltransferase YkcA/B-like C-terminal" evidence="11">
    <location>
        <begin position="570"/>
        <end position="655"/>
    </location>
</feature>
<evidence type="ECO:0000259" key="10">
    <source>
        <dbReference type="Pfam" id="PF13231"/>
    </source>
</evidence>
<dbReference type="InterPro" id="IPR056785">
    <property type="entry name" value="YkcA/B-like_C"/>
</dbReference>
<evidence type="ECO:0000259" key="11">
    <source>
        <dbReference type="Pfam" id="PF24878"/>
    </source>
</evidence>
<feature type="transmembrane region" description="Helical" evidence="9">
    <location>
        <begin position="429"/>
        <end position="447"/>
    </location>
</feature>
<feature type="region of interest" description="Disordered" evidence="8">
    <location>
        <begin position="542"/>
        <end position="562"/>
    </location>
</feature>
<dbReference type="InterPro" id="IPR050297">
    <property type="entry name" value="LipidA_mod_glycosyltrf_83"/>
</dbReference>
<evidence type="ECO:0000256" key="8">
    <source>
        <dbReference type="SAM" id="MobiDB-lite"/>
    </source>
</evidence>
<dbReference type="GO" id="GO:0005886">
    <property type="term" value="C:plasma membrane"/>
    <property type="evidence" value="ECO:0007669"/>
    <property type="project" value="UniProtKB-SubCell"/>
</dbReference>
<keyword evidence="7 9" id="KW-0472">Membrane</keyword>
<feature type="domain" description="Glycosyltransferase RgtA/B/C/D-like" evidence="10">
    <location>
        <begin position="67"/>
        <end position="225"/>
    </location>
</feature>
<evidence type="ECO:0000256" key="9">
    <source>
        <dbReference type="SAM" id="Phobius"/>
    </source>
</evidence>
<dbReference type="OrthoDB" id="9810398at2"/>
<dbReference type="PANTHER" id="PTHR33908:SF3">
    <property type="entry name" value="UNDECAPRENYL PHOSPHATE-ALPHA-4-AMINO-4-DEOXY-L-ARABINOSE ARABINOSYL TRANSFERASE"/>
    <property type="match status" value="1"/>
</dbReference>
<feature type="transmembrane region" description="Helical" evidence="9">
    <location>
        <begin position="12"/>
        <end position="30"/>
    </location>
</feature>
<evidence type="ECO:0000256" key="2">
    <source>
        <dbReference type="ARBA" id="ARBA00022475"/>
    </source>
</evidence>
<evidence type="ECO:0000256" key="1">
    <source>
        <dbReference type="ARBA" id="ARBA00004651"/>
    </source>
</evidence>
<evidence type="ECO:0000313" key="13">
    <source>
        <dbReference type="Proteomes" id="UP000019364"/>
    </source>
</evidence>
<keyword evidence="3" id="KW-0328">Glycosyltransferase</keyword>
<keyword evidence="13" id="KW-1185">Reference proteome</keyword>
<evidence type="ECO:0000256" key="7">
    <source>
        <dbReference type="ARBA" id="ARBA00023136"/>
    </source>
</evidence>
<feature type="region of interest" description="Disordered" evidence="8">
    <location>
        <begin position="664"/>
        <end position="686"/>
    </location>
</feature>
<accession>W7YQ28</accession>
<feature type="compositionally biased region" description="Polar residues" evidence="8">
    <location>
        <begin position="664"/>
        <end position="677"/>
    </location>
</feature>
<dbReference type="Pfam" id="PF24878">
    <property type="entry name" value="YkcB_C"/>
    <property type="match status" value="1"/>
</dbReference>
<feature type="transmembrane region" description="Helical" evidence="9">
    <location>
        <begin position="140"/>
        <end position="156"/>
    </location>
</feature>
<dbReference type="EMBL" id="BAVZ01000001">
    <property type="protein sequence ID" value="GAF06671.1"/>
    <property type="molecule type" value="Genomic_DNA"/>
</dbReference>
<keyword evidence="2" id="KW-1003">Cell membrane</keyword>
<sequence>MNKLQPRKRLDFILILIALLSAFLNMYNIWTDKLVNAYYTSAVTSMLQNFHNFFYASFDPGGYVTVDKPPVAFWLQTISAYLFGLHGWSVILPQALAGVGSTLLVYALVKPSFGLAAARMGSLVMACTPVAAAVARTNNVDSLLVFTLLLGTWMLFKGVRTKKAGWVIAAFAMIGLAFNIKMLQAYMVVPAFYLFYLLAFKVSWKKKGWTLAASTVTLVVVSVAWPVVVDSIPTDQRPYVGSSQTNSVLELAFGYNGVSRLTGNRGTGGGGGAPGMNPSEGRGERSSNRTDQAAQTDNQSSNGSKSTPSNGNQGNGQAGPGRAGQGFPPGNGTGNMPEGFGGKQGPGGGGGMFNTGNPGVLRLFQTELSGQASWMLPFVAFGCIGLFAGLRFRKQLNSGQKEGLFWLGWLIPVMGFFSIAGFFHQYYLVMMGPPIAVLVGAGWSRLWTMFREREGWKGWLLPAAVLCTAAFQVFILSAYTVSIGATWMIAISLIGVAVTLLMIWMRKVERKVFVSAVAGILVLLIAPLFWSATPIIYGQSSQLPAAGPTESRGGTGGGGGRMNGNVNEKLLSYVTEHSTGETYLFATSSATSAAPYIIQTGKPVMAMGGYSGSDPILTVSKIQQLVAEHQVKFFLLGGGMDRGGSSEVTEWIKANATEVPATDWQDTNQTNKGTSDNFRGGMESSGALYEITEQTGGDAK</sequence>
<feature type="transmembrane region" description="Helical" evidence="9">
    <location>
        <begin position="211"/>
        <end position="228"/>
    </location>
</feature>
<protein>
    <submittedName>
        <fullName evidence="12">Glycosyltransferase</fullName>
    </submittedName>
</protein>
<comment type="subcellular location">
    <subcellularLocation>
        <location evidence="1">Cell membrane</location>
        <topology evidence="1">Multi-pass membrane protein</topology>
    </subcellularLocation>
</comment>
<feature type="compositionally biased region" description="Gly residues" evidence="8">
    <location>
        <begin position="553"/>
        <end position="562"/>
    </location>
</feature>
<reference evidence="12 13" key="1">
    <citation type="journal article" date="2014" name="Genome Announc.">
        <title>Draft Genome Sequence of Paenibacillus pini JCM 16418T, Isolated from the Rhizosphere of Pine Tree.</title>
        <authorList>
            <person name="Yuki M."/>
            <person name="Oshima K."/>
            <person name="Suda W."/>
            <person name="Oshida Y."/>
            <person name="Kitamura K."/>
            <person name="Iida Y."/>
            <person name="Hattori M."/>
            <person name="Ohkuma M."/>
        </authorList>
    </citation>
    <scope>NUCLEOTIDE SEQUENCE [LARGE SCALE GENOMIC DNA]</scope>
    <source>
        <strain evidence="12 13">JCM 16418</strain>
    </source>
</reference>
<keyword evidence="6 9" id="KW-1133">Transmembrane helix</keyword>
<feature type="transmembrane region" description="Helical" evidence="9">
    <location>
        <begin position="374"/>
        <end position="392"/>
    </location>
</feature>
<feature type="transmembrane region" description="Helical" evidence="9">
    <location>
        <begin position="459"/>
        <end position="479"/>
    </location>
</feature>
<feature type="compositionally biased region" description="Polar residues" evidence="8">
    <location>
        <begin position="289"/>
        <end position="309"/>
    </location>
</feature>
<dbReference type="Proteomes" id="UP000019364">
    <property type="component" value="Unassembled WGS sequence"/>
</dbReference>
<dbReference type="PANTHER" id="PTHR33908">
    <property type="entry name" value="MANNOSYLTRANSFERASE YKCB-RELATED"/>
    <property type="match status" value="1"/>
</dbReference>